<dbReference type="RefSeq" id="WP_074402282.1">
    <property type="nucleotide sequence ID" value="NZ_CBCPJW010000004.1"/>
</dbReference>
<dbReference type="Proteomes" id="UP000297938">
    <property type="component" value="Unassembled WGS sequence"/>
</dbReference>
<evidence type="ECO:0000313" key="3">
    <source>
        <dbReference type="Proteomes" id="UP000297938"/>
    </source>
</evidence>
<sequence>MNFLFDNITLRKIKIIRNLYYSKNQTLSKKKLAELIPNCSLKTILATIKYLETDEILKAENLLFKISVTGREIKAFFPINFSIDQVVNAYIVKSLDFKILTSFFEGTFYSVKQFSTKNFYSFSVINKRVSFLNQKFNKEIYLNKVCPANVEGNTLAILTFYASLYSMVGYNNQLLTRPLLDQIERDIRAESDELGISINRISYSEMQYISYLMAIIKTESKDENYFQVVKNSLLNVNDSHNNESETSCKNDIQQYQILNSFFEDSIKNQELSFKQESGPNEYYKLINLLLSEFEAYFQFQFSDTEKKNSQKKIMELINNKNYGRGKLLFQSLLRNNGKGKESLIIMPDFFKIWIGKNSVYQMLEKLKIDATDFYLILRETTSFRIVKKKLYINTELGSDYNQLLGEKMLTLELSKYIEITTFWDDTVDLVVSDRVIPTKIPIKIIPTKPNEEELCLFREELSLFINK</sequence>
<dbReference type="EMBL" id="NRPP01000007">
    <property type="protein sequence ID" value="TFJ28769.1"/>
    <property type="molecule type" value="Genomic_DNA"/>
</dbReference>
<gene>
    <name evidence="2" type="ORF">CKN69_04345</name>
</gene>
<proteinExistence type="predicted"/>
<name>A0A7Z8G6I1_CARDV</name>
<evidence type="ECO:0000313" key="2">
    <source>
        <dbReference type="EMBL" id="TFJ28769.1"/>
    </source>
</evidence>
<feature type="domain" description="Mga helix-turn-helix" evidence="1">
    <location>
        <begin position="80"/>
        <end position="165"/>
    </location>
</feature>
<accession>A0A7Z8G6I1</accession>
<protein>
    <recommendedName>
        <fullName evidence="1">Mga helix-turn-helix domain-containing protein</fullName>
    </recommendedName>
</protein>
<dbReference type="AlphaFoldDB" id="A0A7Z8G6I1"/>
<reference evidence="2 3" key="1">
    <citation type="journal article" date="2018" name="Int. J. Food Microbiol.">
        <title>Growth of Carnobacterium spp. isolated from chilled vacuum-packaged meat under relevant acidic conditions.</title>
        <authorList>
            <person name="Zhang P."/>
            <person name="Badoni M."/>
            <person name="Ganzle M."/>
            <person name="Yang X."/>
        </authorList>
    </citation>
    <scope>NUCLEOTIDE SEQUENCE [LARGE SCALE GENOMIC DNA]</scope>
    <source>
        <strain evidence="2 3">B2</strain>
    </source>
</reference>
<evidence type="ECO:0000259" key="1">
    <source>
        <dbReference type="Pfam" id="PF05043"/>
    </source>
</evidence>
<dbReference type="Pfam" id="PF05043">
    <property type="entry name" value="Mga"/>
    <property type="match status" value="1"/>
</dbReference>
<comment type="caution">
    <text evidence="2">The sequence shown here is derived from an EMBL/GenBank/DDBJ whole genome shotgun (WGS) entry which is preliminary data.</text>
</comment>
<dbReference type="InterPro" id="IPR007737">
    <property type="entry name" value="Mga_HTH"/>
</dbReference>
<organism evidence="2 3">
    <name type="scientific">Carnobacterium divergens</name>
    <name type="common">Lactobacillus divergens</name>
    <dbReference type="NCBI Taxonomy" id="2748"/>
    <lineage>
        <taxon>Bacteria</taxon>
        <taxon>Bacillati</taxon>
        <taxon>Bacillota</taxon>
        <taxon>Bacilli</taxon>
        <taxon>Lactobacillales</taxon>
        <taxon>Carnobacteriaceae</taxon>
        <taxon>Carnobacterium</taxon>
    </lineage>
</organism>